<accession>A0AAW1TPD2</accession>
<sequence length="87" mass="10045">MLLNVDTLNRNNDNPDQSSPPFGAKRQRRTLHRSSAPSVLRDVMETLQSHKYVPETPPCWTVMLRMLRDCLSSRRPSRDKIGTQPSR</sequence>
<gene>
    <name evidence="2" type="ORF">WA026_022162</name>
</gene>
<proteinExistence type="predicted"/>
<dbReference type="EMBL" id="JARQZJ010000018">
    <property type="protein sequence ID" value="KAK9873357.1"/>
    <property type="molecule type" value="Genomic_DNA"/>
</dbReference>
<organism evidence="2 3">
    <name type="scientific">Henosepilachna vigintioctopunctata</name>
    <dbReference type="NCBI Taxonomy" id="420089"/>
    <lineage>
        <taxon>Eukaryota</taxon>
        <taxon>Metazoa</taxon>
        <taxon>Ecdysozoa</taxon>
        <taxon>Arthropoda</taxon>
        <taxon>Hexapoda</taxon>
        <taxon>Insecta</taxon>
        <taxon>Pterygota</taxon>
        <taxon>Neoptera</taxon>
        <taxon>Endopterygota</taxon>
        <taxon>Coleoptera</taxon>
        <taxon>Polyphaga</taxon>
        <taxon>Cucujiformia</taxon>
        <taxon>Coccinelloidea</taxon>
        <taxon>Coccinellidae</taxon>
        <taxon>Epilachninae</taxon>
        <taxon>Epilachnini</taxon>
        <taxon>Henosepilachna</taxon>
    </lineage>
</organism>
<evidence type="ECO:0000313" key="2">
    <source>
        <dbReference type="EMBL" id="KAK9873357.1"/>
    </source>
</evidence>
<dbReference type="Proteomes" id="UP001431783">
    <property type="component" value="Unassembled WGS sequence"/>
</dbReference>
<feature type="compositionally biased region" description="Polar residues" evidence="1">
    <location>
        <begin position="1"/>
        <end position="20"/>
    </location>
</feature>
<evidence type="ECO:0000313" key="3">
    <source>
        <dbReference type="Proteomes" id="UP001431783"/>
    </source>
</evidence>
<keyword evidence="3" id="KW-1185">Reference proteome</keyword>
<feature type="region of interest" description="Disordered" evidence="1">
    <location>
        <begin position="1"/>
        <end position="36"/>
    </location>
</feature>
<protein>
    <submittedName>
        <fullName evidence="2">Uncharacterized protein</fullName>
    </submittedName>
</protein>
<evidence type="ECO:0000256" key="1">
    <source>
        <dbReference type="SAM" id="MobiDB-lite"/>
    </source>
</evidence>
<dbReference type="AlphaFoldDB" id="A0AAW1TPD2"/>
<name>A0AAW1TPD2_9CUCU</name>
<comment type="caution">
    <text evidence="2">The sequence shown here is derived from an EMBL/GenBank/DDBJ whole genome shotgun (WGS) entry which is preliminary data.</text>
</comment>
<reference evidence="2 3" key="1">
    <citation type="submission" date="2023-03" db="EMBL/GenBank/DDBJ databases">
        <title>Genome insight into feeding habits of ladybird beetles.</title>
        <authorList>
            <person name="Li H.-S."/>
            <person name="Huang Y.-H."/>
            <person name="Pang H."/>
        </authorList>
    </citation>
    <scope>NUCLEOTIDE SEQUENCE [LARGE SCALE GENOMIC DNA]</scope>
    <source>
        <strain evidence="2">SYSU_2023b</strain>
        <tissue evidence="2">Whole body</tissue>
    </source>
</reference>